<feature type="domain" description="Metallo-beta-lactamase" evidence="2">
    <location>
        <begin position="314"/>
        <end position="486"/>
    </location>
</feature>
<dbReference type="SUPFAM" id="SSF56281">
    <property type="entry name" value="Metallo-hydrolase/oxidoreductase"/>
    <property type="match status" value="1"/>
</dbReference>
<dbReference type="InterPro" id="IPR001279">
    <property type="entry name" value="Metallo-B-lactamas"/>
</dbReference>
<feature type="chain" id="PRO_5041342691" description="Metallo-beta-lactamase domain-containing protein" evidence="1">
    <location>
        <begin position="24"/>
        <end position="505"/>
    </location>
</feature>
<evidence type="ECO:0000313" key="4">
    <source>
        <dbReference type="Proteomes" id="UP001161325"/>
    </source>
</evidence>
<proteinExistence type="predicted"/>
<evidence type="ECO:0000313" key="3">
    <source>
        <dbReference type="EMBL" id="GLC28401.1"/>
    </source>
</evidence>
<feature type="signal peptide" evidence="1">
    <location>
        <begin position="1"/>
        <end position="23"/>
    </location>
</feature>
<dbReference type="SMART" id="SM00849">
    <property type="entry name" value="Lactamase_B"/>
    <property type="match status" value="1"/>
</dbReference>
<dbReference type="PANTHER" id="PTHR42951">
    <property type="entry name" value="METALLO-BETA-LACTAMASE DOMAIN-CONTAINING"/>
    <property type="match status" value="1"/>
</dbReference>
<sequence>MSDAARSTRTILLPLLLAGCTRASVPVPAAKAVVAATAAPDTAAASRERARALLARAVDALGGRDAVATLAGFELELDAYAARGNWQQARVWTDTTPNPVPTKLRQLVDLARGRAVNEFLSTSPGPIRFHYRTQHDPAASWQVDLMRWRLGDDLQRGSAASARTNVASLARQLPQGVLRQAMAADTALRHAGTATRDGRALELLTFPDPGAPRAVTLAIDAASARPAYVAVAGAEVAFDDWRSIDGVPVPYRRVQRADGVVAGTQLVTRVDLRPALDDARFAVPAGFAEAPAPGAPRATRIADRVYRLDDLPGGYHAAFVVGDDGVSVLEAPVSPAHAEAALRLIADSAPGRTVARVFVTHHHNDHVGGLAPYVARGAVVVVGAGLEEAVRRQLPDSLRARVRFETVAARRSFGAGTARIDALPVENGHAAGNVAYFLPASGVLFQGDLFYIPERGVVPPAFTVTEALARAVRDAGLRVRQVVGVHGRTGTWDEVEESRRRAAAR</sequence>
<keyword evidence="1" id="KW-0732">Signal</keyword>
<accession>A0AA37QGD4</accession>
<dbReference type="AlphaFoldDB" id="A0AA37QGD4"/>
<reference evidence="3" key="1">
    <citation type="submission" date="2022-08" db="EMBL/GenBank/DDBJ databases">
        <title>Draft genome sequencing of Roseisolibacter agri AW1220.</title>
        <authorList>
            <person name="Tobiishi Y."/>
            <person name="Tonouchi A."/>
        </authorList>
    </citation>
    <scope>NUCLEOTIDE SEQUENCE</scope>
    <source>
        <strain evidence="3">AW1220</strain>
    </source>
</reference>
<dbReference type="InterPro" id="IPR050855">
    <property type="entry name" value="NDM-1-like"/>
</dbReference>
<comment type="caution">
    <text evidence="3">The sequence shown here is derived from an EMBL/GenBank/DDBJ whole genome shotgun (WGS) entry which is preliminary data.</text>
</comment>
<evidence type="ECO:0000259" key="2">
    <source>
        <dbReference type="SMART" id="SM00849"/>
    </source>
</evidence>
<organism evidence="3 4">
    <name type="scientific">Roseisolibacter agri</name>
    <dbReference type="NCBI Taxonomy" id="2014610"/>
    <lineage>
        <taxon>Bacteria</taxon>
        <taxon>Pseudomonadati</taxon>
        <taxon>Gemmatimonadota</taxon>
        <taxon>Gemmatimonadia</taxon>
        <taxon>Gemmatimonadales</taxon>
        <taxon>Gemmatimonadaceae</taxon>
        <taxon>Roseisolibacter</taxon>
    </lineage>
</organism>
<keyword evidence="4" id="KW-1185">Reference proteome</keyword>
<dbReference type="PANTHER" id="PTHR42951:SF20">
    <property type="entry name" value="BETA LACTAMASE"/>
    <property type="match status" value="1"/>
</dbReference>
<dbReference type="EMBL" id="BRXS01000009">
    <property type="protein sequence ID" value="GLC28401.1"/>
    <property type="molecule type" value="Genomic_DNA"/>
</dbReference>
<protein>
    <recommendedName>
        <fullName evidence="2">Metallo-beta-lactamase domain-containing protein</fullName>
    </recommendedName>
</protein>
<dbReference type="InterPro" id="IPR036866">
    <property type="entry name" value="RibonucZ/Hydroxyglut_hydro"/>
</dbReference>
<gene>
    <name evidence="3" type="ORF">rosag_49140</name>
</gene>
<dbReference type="Pfam" id="PF00753">
    <property type="entry name" value="Lactamase_B"/>
    <property type="match status" value="1"/>
</dbReference>
<dbReference type="RefSeq" id="WP_284352796.1">
    <property type="nucleotide sequence ID" value="NZ_BRXS01000009.1"/>
</dbReference>
<dbReference type="Proteomes" id="UP001161325">
    <property type="component" value="Unassembled WGS sequence"/>
</dbReference>
<dbReference type="PROSITE" id="PS51257">
    <property type="entry name" value="PROKAR_LIPOPROTEIN"/>
    <property type="match status" value="1"/>
</dbReference>
<dbReference type="Gene3D" id="3.60.15.10">
    <property type="entry name" value="Ribonuclease Z/Hydroxyacylglutathione hydrolase-like"/>
    <property type="match status" value="1"/>
</dbReference>
<evidence type="ECO:0000256" key="1">
    <source>
        <dbReference type="SAM" id="SignalP"/>
    </source>
</evidence>
<name>A0AA37QGD4_9BACT</name>